<evidence type="ECO:0000313" key="1">
    <source>
        <dbReference type="EMBL" id="KRY00255.1"/>
    </source>
</evidence>
<evidence type="ECO:0000313" key="2">
    <source>
        <dbReference type="Proteomes" id="UP000054815"/>
    </source>
</evidence>
<reference evidence="1 2" key="1">
    <citation type="submission" date="2015-01" db="EMBL/GenBank/DDBJ databases">
        <title>Evolution of Trichinella species and genotypes.</title>
        <authorList>
            <person name="Korhonen P.K."/>
            <person name="Edoardo P."/>
            <person name="Giuseppe L.R."/>
            <person name="Gasser R.B."/>
        </authorList>
    </citation>
    <scope>NUCLEOTIDE SEQUENCE [LARGE SCALE GENOMIC DNA]</scope>
    <source>
        <strain evidence="1">ISS141</strain>
    </source>
</reference>
<protein>
    <submittedName>
        <fullName evidence="1">Uncharacterized protein</fullName>
    </submittedName>
</protein>
<gene>
    <name evidence="1" type="ORF">T4E_3482</name>
</gene>
<dbReference type="EMBL" id="JYDU01000009">
    <property type="protein sequence ID" value="KRY00255.1"/>
    <property type="molecule type" value="Genomic_DNA"/>
</dbReference>
<organism evidence="1 2">
    <name type="scientific">Trichinella pseudospiralis</name>
    <name type="common">Parasitic roundworm</name>
    <dbReference type="NCBI Taxonomy" id="6337"/>
    <lineage>
        <taxon>Eukaryota</taxon>
        <taxon>Metazoa</taxon>
        <taxon>Ecdysozoa</taxon>
        <taxon>Nematoda</taxon>
        <taxon>Enoplea</taxon>
        <taxon>Dorylaimia</taxon>
        <taxon>Trichinellida</taxon>
        <taxon>Trichinellidae</taxon>
        <taxon>Trichinella</taxon>
    </lineage>
</organism>
<proteinExistence type="predicted"/>
<dbReference type="AlphaFoldDB" id="A0A0V0YIT5"/>
<sequence>MSPIKVAPYPYLANRSMLLESRYARNDTEYGFLGVVTSDFMVSFSYQSHRNTELKLAVIFRNAIIVPHQTFPMVAKSSTA</sequence>
<comment type="caution">
    <text evidence="1">The sequence shown here is derived from an EMBL/GenBank/DDBJ whole genome shotgun (WGS) entry which is preliminary data.</text>
</comment>
<dbReference type="Proteomes" id="UP000054815">
    <property type="component" value="Unassembled WGS sequence"/>
</dbReference>
<accession>A0A0V0YIT5</accession>
<name>A0A0V0YIT5_TRIPS</name>